<keyword evidence="3" id="KW-0808">Transferase</keyword>
<dbReference type="PANTHER" id="PTHR31646">
    <property type="entry name" value="ALPHA-1,2-MANNOSYLTRANSFERASE MNN2"/>
    <property type="match status" value="1"/>
</dbReference>
<evidence type="ECO:0000256" key="2">
    <source>
        <dbReference type="ARBA" id="ARBA00004606"/>
    </source>
</evidence>
<dbReference type="Pfam" id="PF11051">
    <property type="entry name" value="Mannosyl_trans3"/>
    <property type="match status" value="2"/>
</dbReference>
<dbReference type="RefSeq" id="WP_307425251.1">
    <property type="nucleotide sequence ID" value="NZ_JAUSVK010000001.1"/>
</dbReference>
<evidence type="ECO:0000256" key="9">
    <source>
        <dbReference type="ARBA" id="ARBA00037847"/>
    </source>
</evidence>
<evidence type="ECO:0000256" key="1">
    <source>
        <dbReference type="ARBA" id="ARBA00004394"/>
    </source>
</evidence>
<evidence type="ECO:0000256" key="5">
    <source>
        <dbReference type="ARBA" id="ARBA00022968"/>
    </source>
</evidence>
<keyword evidence="4" id="KW-0812">Transmembrane</keyword>
<proteinExistence type="predicted"/>
<evidence type="ECO:0000256" key="6">
    <source>
        <dbReference type="ARBA" id="ARBA00022989"/>
    </source>
</evidence>
<evidence type="ECO:0000256" key="8">
    <source>
        <dbReference type="ARBA" id="ARBA00023136"/>
    </source>
</evidence>
<dbReference type="Proteomes" id="UP001237448">
    <property type="component" value="Unassembled WGS sequence"/>
</dbReference>
<evidence type="ECO:0008006" key="12">
    <source>
        <dbReference type="Google" id="ProtNLM"/>
    </source>
</evidence>
<protein>
    <recommendedName>
        <fullName evidence="12">Mannosyltransferase</fullName>
    </recommendedName>
</protein>
<sequence>MIVENARQQTLLAERLNSLEPYPGARFAGRGIVVCAGGPSFFTNAYVLVHVLREALQCRLPIEVWHLGPAEMSARMAAMLGAFGVRVVDATAGDADHAWIVDGWQLKAHALAWSSFEEVLLLDADQVPTRDPAEVFEWADYRETGAVLWPDIVDLIPENPVWDACGLAPRSAPAIESGQLLIHKARKWPAIQLALHLNRHADFYYRMMYGDKETYLLGLLMADSRFAVIPHRPLPDVGLCLHQHDFEGRVLFQHRTGAKWRYAGGQEEPAGFVGLEACMTALAQLRKGWNGLVFHAPPRSAHALRTEREWASFRTLAFIVPGQAAVTLELLPDGEIGRSRAADRMNWWCDEKDGALHLVIHDAFGPCWRLEYQANRHWYGASVADPAIEAYAAAEGVRKSSHASDTAWRQWIFAGRYVLANDGDI</sequence>
<keyword evidence="7" id="KW-0333">Golgi apparatus</keyword>
<evidence type="ECO:0000256" key="7">
    <source>
        <dbReference type="ARBA" id="ARBA00023034"/>
    </source>
</evidence>
<dbReference type="EMBL" id="JAUSVK010000001">
    <property type="protein sequence ID" value="MDQ0392018.1"/>
    <property type="molecule type" value="Genomic_DNA"/>
</dbReference>
<organism evidence="10 11">
    <name type="scientific">Labrys monachus</name>
    <dbReference type="NCBI Taxonomy" id="217067"/>
    <lineage>
        <taxon>Bacteria</taxon>
        <taxon>Pseudomonadati</taxon>
        <taxon>Pseudomonadota</taxon>
        <taxon>Alphaproteobacteria</taxon>
        <taxon>Hyphomicrobiales</taxon>
        <taxon>Xanthobacteraceae</taxon>
        <taxon>Labrys</taxon>
    </lineage>
</organism>
<reference evidence="10 11" key="1">
    <citation type="submission" date="2023-07" db="EMBL/GenBank/DDBJ databases">
        <title>Genomic Encyclopedia of Type Strains, Phase IV (KMG-IV): sequencing the most valuable type-strain genomes for metagenomic binning, comparative biology and taxonomic classification.</title>
        <authorList>
            <person name="Goeker M."/>
        </authorList>
    </citation>
    <scope>NUCLEOTIDE SEQUENCE [LARGE SCALE GENOMIC DNA]</scope>
    <source>
        <strain evidence="10 11">DSM 5896</strain>
    </source>
</reference>
<keyword evidence="6" id="KW-1133">Transmembrane helix</keyword>
<dbReference type="InterPro" id="IPR029044">
    <property type="entry name" value="Nucleotide-diphossugar_trans"/>
</dbReference>
<evidence type="ECO:0000313" key="10">
    <source>
        <dbReference type="EMBL" id="MDQ0392018.1"/>
    </source>
</evidence>
<gene>
    <name evidence="10" type="ORF">J3R73_001810</name>
</gene>
<dbReference type="Gene3D" id="3.90.550.10">
    <property type="entry name" value="Spore Coat Polysaccharide Biosynthesis Protein SpsA, Chain A"/>
    <property type="match status" value="1"/>
</dbReference>
<dbReference type="PANTHER" id="PTHR31646:SF1">
    <property type="entry name" value="ALPHA-1,2-MANNOSYLTRANSFERASE MNN2"/>
    <property type="match status" value="1"/>
</dbReference>
<evidence type="ECO:0000256" key="3">
    <source>
        <dbReference type="ARBA" id="ARBA00022679"/>
    </source>
</evidence>
<evidence type="ECO:0000256" key="4">
    <source>
        <dbReference type="ARBA" id="ARBA00022692"/>
    </source>
</evidence>
<dbReference type="InterPro" id="IPR022751">
    <property type="entry name" value="Alpha_mannosyltransferase"/>
</dbReference>
<keyword evidence="8" id="KW-0472">Membrane</keyword>
<dbReference type="SUPFAM" id="SSF53448">
    <property type="entry name" value="Nucleotide-diphospho-sugar transferases"/>
    <property type="match status" value="1"/>
</dbReference>
<comment type="caution">
    <text evidence="10">The sequence shown here is derived from an EMBL/GenBank/DDBJ whole genome shotgun (WGS) entry which is preliminary data.</text>
</comment>
<accession>A0ABU0FBN0</accession>
<comment type="subcellular location">
    <subcellularLocation>
        <location evidence="9">Endomembrane system</location>
        <topology evidence="9">Single-pass membrane protein</topology>
    </subcellularLocation>
    <subcellularLocation>
        <location evidence="1">Golgi apparatus membrane</location>
    </subcellularLocation>
    <subcellularLocation>
        <location evidence="2">Membrane</location>
        <topology evidence="2">Single-pass type II membrane protein</topology>
    </subcellularLocation>
</comment>
<evidence type="ECO:0000313" key="11">
    <source>
        <dbReference type="Proteomes" id="UP001237448"/>
    </source>
</evidence>
<keyword evidence="11" id="KW-1185">Reference proteome</keyword>
<keyword evidence="5" id="KW-0735">Signal-anchor</keyword>
<name>A0ABU0FBN0_9HYPH</name>